<name>A0A6A4Y5S4_9STRA</name>
<proteinExistence type="predicted"/>
<feature type="non-terminal residue" evidence="1">
    <location>
        <position position="127"/>
    </location>
</feature>
<protein>
    <recommendedName>
        <fullName evidence="2">Interferon-related developmental regulator N-terminal domain-containing protein</fullName>
    </recommendedName>
</protein>
<accession>A0A6A4Y5S4</accession>
<gene>
    <name evidence="1" type="ORF">As57867_017042</name>
</gene>
<organism evidence="1">
    <name type="scientific">Aphanomyces stellatus</name>
    <dbReference type="NCBI Taxonomy" id="120398"/>
    <lineage>
        <taxon>Eukaryota</taxon>
        <taxon>Sar</taxon>
        <taxon>Stramenopiles</taxon>
        <taxon>Oomycota</taxon>
        <taxon>Saprolegniomycetes</taxon>
        <taxon>Saprolegniales</taxon>
        <taxon>Verrucalvaceae</taxon>
        <taxon>Aphanomyces</taxon>
    </lineage>
</organism>
<sequence>MGEVRAFSRFLPGLRNGSSGIRTKTAKSLCIYLESEARDLAMAEYTSVVSGISSCIIEMVLGSDIADRTGGIVAMDHLVDLFIADNNDSKIVEFAHALVKVFEKTSNNELLTLRAAGKALGHLVSSG</sequence>
<evidence type="ECO:0000313" key="1">
    <source>
        <dbReference type="EMBL" id="KAF0691725.1"/>
    </source>
</evidence>
<evidence type="ECO:0008006" key="2">
    <source>
        <dbReference type="Google" id="ProtNLM"/>
    </source>
</evidence>
<reference evidence="1" key="1">
    <citation type="submission" date="2019-06" db="EMBL/GenBank/DDBJ databases">
        <title>Genomics analysis of Aphanomyces spp. identifies a new class of oomycete effector associated with host adaptation.</title>
        <authorList>
            <person name="Gaulin E."/>
        </authorList>
    </citation>
    <scope>NUCLEOTIDE SEQUENCE</scope>
    <source>
        <strain evidence="1">CBS 578.67</strain>
    </source>
</reference>
<dbReference type="EMBL" id="VJMH01006031">
    <property type="protein sequence ID" value="KAF0691725.1"/>
    <property type="molecule type" value="Genomic_DNA"/>
</dbReference>
<comment type="caution">
    <text evidence="1">The sequence shown here is derived from an EMBL/GenBank/DDBJ whole genome shotgun (WGS) entry which is preliminary data.</text>
</comment>
<dbReference type="OrthoDB" id="151859at2759"/>
<dbReference type="AlphaFoldDB" id="A0A6A4Y5S4"/>